<dbReference type="EMBL" id="KZ819911">
    <property type="protein sequence ID" value="PWN50649.1"/>
    <property type="molecule type" value="Genomic_DNA"/>
</dbReference>
<accession>A0ACD0NY56</accession>
<gene>
    <name evidence="1" type="ORF">IE53DRAFT_387029</name>
</gene>
<evidence type="ECO:0000313" key="1">
    <source>
        <dbReference type="EMBL" id="PWN50649.1"/>
    </source>
</evidence>
<evidence type="ECO:0000313" key="2">
    <source>
        <dbReference type="Proteomes" id="UP000245626"/>
    </source>
</evidence>
<protein>
    <submittedName>
        <fullName evidence="1">Uncharacterized protein</fullName>
    </submittedName>
</protein>
<name>A0ACD0NY56_9BASI</name>
<sequence length="1566" mass="179337">MPSPASSPNHHAHPSSPSPPSHYPHPHRHRQYHLQEQQPSQHPLQKPSQPSRLANWTNFARHQPIFPSPLSQQPLRASASSSITQASNSSSTATSRFSISQAFSSLTPRDIAFFDSVISLLGPGASDFAQLKKAYNASLSSNLEARANESPSQKAEREEWDAHLWSILLSLVRVRGKDWSERWDSVRMAMGLDPRSSEGESTSSNLGSSSSSSDSQTSGTDADEDDDDHDDDEGEAGGERAEGRGEGRGEGRYTFSDENDSDSLRKANFRERRNPSRSRLAGMAESWGRKAEMQAGNPPNGNVKQNNLRAHRLAALDNEETPTESSAPESISPASRNSNMNGPRGPRAMGDARPRSQDYSTPKSRHGQSDAYAPAFPSSVRRLHGGAAASANGAEEDAKWIDRLPNETEAMLGTPRSAQRKIRMLFPDSSDTDENRPSITRSRAETRQAAEEIGENVGNSQSRDGAFGSLSGRIDSDEDSTPKRPLLPVSVQRRFHEVVRNSLAEREAQREAEARRKEEKEAKKWLAASLIADKQFANNLLKTCFTWWVTLASRRLDLVKTAEETRSQILLVRSFDTWKKSALARVSLAQRSVRVDEVRCKLGAWRRWRRITQSHIEKRKESKVAALRFAYHEVASARRQRILRQAFEAWRCDHLERRAKSVRRKHLLQGSFALWQLLWARADRLHEIERELFRRRQLESMALTLRHWAKRLDLRRVERDFELKLDKRRLKDAFDWWNDASMLSGLASAFSRRRLLNAALIGWTEARRQCVEQRRREALADRWRARRIKRKSFGQWLEKLEEVEGLEAKGDSFVLTRDRSRLDQALGIWMRRERELLLTRVREARSLERNFRQWYGKLISVTLGLKGREDEVSKLRSYRLLGNAFRTWTEKTRVITSAKALAVERDARASKERYLERWISEYKRRSLSLRQSEVIADFFALRHHWAIWTERFRQAKAQRIISTKEDSIFKRSFAMWRVRLSEKRREDSAVTSLQSKSAKRIKKAAFSAWLERVIERRNRELQTTEDRNKKLVHNAFYVWVEACLRHDDILNLMQSYRDVKQEEMLRRIFVNWLAAMRARRSRRERAERLIAERRSELLAKAWQAWRDRYVEAILRPLEFEAMVRRQDYAIGRILDKWKARTKALPAIQFRNARIKSKAIRTWKKALPGARMLRNSKEYETRTLLTKAFSHWCLVLKTRHQLQAAARFGGASMSRLRTLNARFGASSSPRSFGSRARLMSSPGSSSPRDLKDLVGSNRRKSIAREVISDPTTSDVDSSPEKRDSGRRRKAQVANAAPTLAELTSKETFSDAGEMKQSPREPNPFIHQVDHQEQSREPRSTLATPSYPDPYSKVPSQAKIDSENEGTGRLERSEKGHFGSKMESSTLKNGSPFFKSLKQMDKSRRGETLNRRKFVRDLSPSSAPPSFLKGDGVDEDWEQGEGGRTKTKGSGERVTIGKEEEEEKEGSFSCSESEGEPTKIRSKSRLVSDRRVAENGHKRGMAYLGRARSEAALDNLTISSDRDDANVLTVGDPKEKSEAKRKGKGEDMDLKEDMLEILRARRRGRLPI</sequence>
<keyword evidence="2" id="KW-1185">Reference proteome</keyword>
<organism evidence="1 2">
    <name type="scientific">Violaceomyces palustris</name>
    <dbReference type="NCBI Taxonomy" id="1673888"/>
    <lineage>
        <taxon>Eukaryota</taxon>
        <taxon>Fungi</taxon>
        <taxon>Dikarya</taxon>
        <taxon>Basidiomycota</taxon>
        <taxon>Ustilaginomycotina</taxon>
        <taxon>Ustilaginomycetes</taxon>
        <taxon>Violaceomycetales</taxon>
        <taxon>Violaceomycetaceae</taxon>
        <taxon>Violaceomyces</taxon>
    </lineage>
</organism>
<reference evidence="1 2" key="1">
    <citation type="journal article" date="2018" name="Mol. Biol. Evol.">
        <title>Broad Genomic Sampling Reveals a Smut Pathogenic Ancestry of the Fungal Clade Ustilaginomycotina.</title>
        <authorList>
            <person name="Kijpornyongpan T."/>
            <person name="Mondo S.J."/>
            <person name="Barry K."/>
            <person name="Sandor L."/>
            <person name="Lee J."/>
            <person name="Lipzen A."/>
            <person name="Pangilinan J."/>
            <person name="LaButti K."/>
            <person name="Hainaut M."/>
            <person name="Henrissat B."/>
            <person name="Grigoriev I.V."/>
            <person name="Spatafora J.W."/>
            <person name="Aime M.C."/>
        </authorList>
    </citation>
    <scope>NUCLEOTIDE SEQUENCE [LARGE SCALE GENOMIC DNA]</scope>
    <source>
        <strain evidence="1 2">SA 807</strain>
    </source>
</reference>
<proteinExistence type="predicted"/>
<dbReference type="Proteomes" id="UP000245626">
    <property type="component" value="Unassembled WGS sequence"/>
</dbReference>